<evidence type="ECO:0000259" key="1">
    <source>
        <dbReference type="Pfam" id="PF19263"/>
    </source>
</evidence>
<proteinExistence type="predicted"/>
<accession>A0A081D6B4</accession>
<dbReference type="InterPro" id="IPR045455">
    <property type="entry name" value="NrS-1_pol-like_helicase"/>
</dbReference>
<dbReference type="SUPFAM" id="SSF52540">
    <property type="entry name" value="P-loop containing nucleoside triphosphate hydrolases"/>
    <property type="match status" value="1"/>
</dbReference>
<evidence type="ECO:0000313" key="3">
    <source>
        <dbReference type="Proteomes" id="UP000028980"/>
    </source>
</evidence>
<gene>
    <name evidence="2" type="ORF">JCM19296_38</name>
</gene>
<sequence>MELITWFRSNLITDYGRDSLKLIDSYDGFVNEPLHINYKDCVGNYYNKYFKISHIPSTGEWANIDSFLRHIFQEQYEIGLDYFQLLFTQPKQRLPILCLVSEERNTGKSTFQDFVKAIFQNNSCFASVQSLLGRFNSDWVSKLTIGLDEFESSDMKVVERLKFLSTTKKAPLEEKSKERVEIPFYGKFIICSNFVHTFIKIPLNENRFWVREINPVPMGKDDTSLLSKMEEEIPAFLHFLSHRLLKTKSSSRMWFSNQEIETQALLNVKKYSKSKLALNFQFLAQEIFDQFSTNSFSFTLKDLRNLLCPRDNNVSQKQLKDECIGPYKIESVKPSNYKKIRYDSEKEIYYQENAKGRFFTFTKEMLDL</sequence>
<dbReference type="InterPro" id="IPR027417">
    <property type="entry name" value="P-loop_NTPase"/>
</dbReference>
<name>A0A081D6B4_NONUL</name>
<comment type="caution">
    <text evidence="2">The sequence shown here is derived from an EMBL/GenBank/DDBJ whole genome shotgun (WGS) entry which is preliminary data.</text>
</comment>
<organism evidence="2 3">
    <name type="scientific">Nonlabens ulvanivorans</name>
    <name type="common">Persicivirga ulvanivorans</name>
    <dbReference type="NCBI Taxonomy" id="906888"/>
    <lineage>
        <taxon>Bacteria</taxon>
        <taxon>Pseudomonadati</taxon>
        <taxon>Bacteroidota</taxon>
        <taxon>Flavobacteriia</taxon>
        <taxon>Flavobacteriales</taxon>
        <taxon>Flavobacteriaceae</taxon>
        <taxon>Nonlabens</taxon>
    </lineage>
</organism>
<protein>
    <recommendedName>
        <fullName evidence="1">NrS-1 polymerase-like helicase domain-containing protein</fullName>
    </recommendedName>
</protein>
<evidence type="ECO:0000313" key="2">
    <source>
        <dbReference type="EMBL" id="GAK74460.1"/>
    </source>
</evidence>
<feature type="domain" description="NrS-1 polymerase-like helicase" evidence="1">
    <location>
        <begin position="99"/>
        <end position="194"/>
    </location>
</feature>
<dbReference type="Proteomes" id="UP000028980">
    <property type="component" value="Unassembled WGS sequence"/>
</dbReference>
<dbReference type="Gene3D" id="3.40.50.300">
    <property type="entry name" value="P-loop containing nucleotide triphosphate hydrolases"/>
    <property type="match status" value="1"/>
</dbReference>
<dbReference type="AlphaFoldDB" id="A0A081D6B4"/>
<dbReference type="Pfam" id="PF19263">
    <property type="entry name" value="DUF5906"/>
    <property type="match status" value="1"/>
</dbReference>
<dbReference type="EMBL" id="BBLG01000001">
    <property type="protein sequence ID" value="GAK74460.1"/>
    <property type="molecule type" value="Genomic_DNA"/>
</dbReference>
<reference evidence="2 3" key="1">
    <citation type="journal article" date="2014" name="Genome Announc.">
        <title>Draft Genome Sequences of Marine Flavobacterium Nonlabens Strains NR17, NR24, NR27, NR32, NR33, and Ara13.</title>
        <authorList>
            <person name="Nakanishi M."/>
            <person name="Meirelles P."/>
            <person name="Suzuki R."/>
            <person name="Takatani N."/>
            <person name="Mino S."/>
            <person name="Suda W."/>
            <person name="Oshima K."/>
            <person name="Hattori M."/>
            <person name="Ohkuma M."/>
            <person name="Hosokawa M."/>
            <person name="Miyashita K."/>
            <person name="Thompson F.L."/>
            <person name="Niwa A."/>
            <person name="Sawabe T."/>
            <person name="Sawabe T."/>
        </authorList>
    </citation>
    <scope>NUCLEOTIDE SEQUENCE [LARGE SCALE GENOMIC DNA]</scope>
    <source>
        <strain evidence="3">JCM19296</strain>
    </source>
</reference>